<comment type="subcellular location">
    <subcellularLocation>
        <location evidence="2">Golgi apparatus</location>
        <location evidence="2">trans-Golgi network</location>
    </subcellularLocation>
</comment>
<keyword evidence="2" id="KW-0333">Golgi apparatus</keyword>
<keyword evidence="2" id="KW-0653">Protein transport</keyword>
<evidence type="ECO:0000313" key="4">
    <source>
        <dbReference type="EMBL" id="KAK3346742.1"/>
    </source>
</evidence>
<dbReference type="AlphaFoldDB" id="A0AAJ0MB35"/>
<dbReference type="GO" id="GO:0042147">
    <property type="term" value="P:retrograde transport, endosome to Golgi"/>
    <property type="evidence" value="ECO:0007669"/>
    <property type="project" value="UniProtKB-UniRule"/>
</dbReference>
<feature type="region of interest" description="Disordered" evidence="3">
    <location>
        <begin position="1"/>
        <end position="61"/>
    </location>
</feature>
<keyword evidence="2" id="KW-0813">Transport</keyword>
<sequence>MSTITSPRDPSTPLARRMNSSTTAITPTSSSRPSLDLGPSSTSVSPNPNTSTTAAAPPRRANRAALREYYNLKKSSVPTTPTVEITNPLEPTQPFYNQHSDTLPADAALDSPAFNADAYVAQALEHSTLAELLRTYARVLGEMRALDAEKKALVYDNYSKLISATETIRRMRSTMDPLNPMASTLDLVVAKIYEQASGMREGLRGEVGPPAPERGDGGALDRRRRTRELAMEVLEVPARLRRLVEEGKEEEARREWEVPRRLLERWREKGLGGGDVDALIEEGDGIIGGLESPERSTTESST</sequence>
<dbReference type="GO" id="GO:0006869">
    <property type="term" value="P:lipid transport"/>
    <property type="evidence" value="ECO:0007669"/>
    <property type="project" value="UniProtKB-UniRule"/>
</dbReference>
<dbReference type="Pfam" id="PF08700">
    <property type="entry name" value="VPS51_Exo84_N"/>
    <property type="match status" value="1"/>
</dbReference>
<keyword evidence="5" id="KW-1185">Reference proteome</keyword>
<dbReference type="Proteomes" id="UP001275084">
    <property type="component" value="Unassembled WGS sequence"/>
</dbReference>
<evidence type="ECO:0000313" key="5">
    <source>
        <dbReference type="Proteomes" id="UP001275084"/>
    </source>
</evidence>
<comment type="caution">
    <text evidence="4">The sequence shown here is derived from an EMBL/GenBank/DDBJ whole genome shotgun (WGS) entry which is preliminary data.</text>
</comment>
<keyword evidence="2" id="KW-0445">Lipid transport</keyword>
<reference evidence="4" key="1">
    <citation type="journal article" date="2023" name="Mol. Phylogenet. Evol.">
        <title>Genome-scale phylogeny and comparative genomics of the fungal order Sordariales.</title>
        <authorList>
            <person name="Hensen N."/>
            <person name="Bonometti L."/>
            <person name="Westerberg I."/>
            <person name="Brannstrom I.O."/>
            <person name="Guillou S."/>
            <person name="Cros-Aarteil S."/>
            <person name="Calhoun S."/>
            <person name="Haridas S."/>
            <person name="Kuo A."/>
            <person name="Mondo S."/>
            <person name="Pangilinan J."/>
            <person name="Riley R."/>
            <person name="LaButti K."/>
            <person name="Andreopoulos B."/>
            <person name="Lipzen A."/>
            <person name="Chen C."/>
            <person name="Yan M."/>
            <person name="Daum C."/>
            <person name="Ng V."/>
            <person name="Clum A."/>
            <person name="Steindorff A."/>
            <person name="Ohm R.A."/>
            <person name="Martin F."/>
            <person name="Silar P."/>
            <person name="Natvig D.O."/>
            <person name="Lalanne C."/>
            <person name="Gautier V."/>
            <person name="Ament-Velasquez S.L."/>
            <person name="Kruys A."/>
            <person name="Hutchinson M.I."/>
            <person name="Powell A.J."/>
            <person name="Barry K."/>
            <person name="Miller A.N."/>
            <person name="Grigoriev I.V."/>
            <person name="Debuchy R."/>
            <person name="Gladieux P."/>
            <person name="Hiltunen Thoren M."/>
            <person name="Johannesson H."/>
        </authorList>
    </citation>
    <scope>NUCLEOTIDE SEQUENCE</scope>
    <source>
        <strain evidence="4">CBS 955.72</strain>
    </source>
</reference>
<gene>
    <name evidence="4" type="ORF">B0T25DRAFT_286818</name>
</gene>
<dbReference type="GO" id="GO:0015031">
    <property type="term" value="P:protein transport"/>
    <property type="evidence" value="ECO:0007669"/>
    <property type="project" value="UniProtKB-UniRule"/>
</dbReference>
<dbReference type="GO" id="GO:0005829">
    <property type="term" value="C:cytosol"/>
    <property type="evidence" value="ECO:0007669"/>
    <property type="project" value="GOC"/>
</dbReference>
<dbReference type="GO" id="GO:0032456">
    <property type="term" value="P:endocytic recycling"/>
    <property type="evidence" value="ECO:0007669"/>
    <property type="project" value="TreeGrafter"/>
</dbReference>
<accession>A0AAJ0MB35</accession>
<comment type="function">
    <text evidence="2">Acts as component of the GARP complex that is involved in retrograde transport from early and late endosomes to the trans-Golgi network (TGN).</text>
</comment>
<comment type="similarity">
    <text evidence="1 2">Belongs to the VPS51 family.</text>
</comment>
<dbReference type="PANTHER" id="PTHR15954:SF4">
    <property type="entry name" value="VACUOLAR PROTEIN SORTING-ASSOCIATED PROTEIN 51 HOMOLOG"/>
    <property type="match status" value="1"/>
</dbReference>
<dbReference type="InterPro" id="IPR014812">
    <property type="entry name" value="Vps51"/>
</dbReference>
<dbReference type="GO" id="GO:0000938">
    <property type="term" value="C:GARP complex"/>
    <property type="evidence" value="ECO:0007669"/>
    <property type="project" value="UniProtKB-UniRule"/>
</dbReference>
<organism evidence="4 5">
    <name type="scientific">Lasiosphaeria hispida</name>
    <dbReference type="NCBI Taxonomy" id="260671"/>
    <lineage>
        <taxon>Eukaryota</taxon>
        <taxon>Fungi</taxon>
        <taxon>Dikarya</taxon>
        <taxon>Ascomycota</taxon>
        <taxon>Pezizomycotina</taxon>
        <taxon>Sordariomycetes</taxon>
        <taxon>Sordariomycetidae</taxon>
        <taxon>Sordariales</taxon>
        <taxon>Lasiosphaeriaceae</taxon>
        <taxon>Lasiosphaeria</taxon>
    </lineage>
</organism>
<dbReference type="EMBL" id="JAUIQD010000006">
    <property type="protein sequence ID" value="KAK3346742.1"/>
    <property type="molecule type" value="Genomic_DNA"/>
</dbReference>
<reference evidence="4" key="2">
    <citation type="submission" date="2023-06" db="EMBL/GenBank/DDBJ databases">
        <authorList>
            <consortium name="Lawrence Berkeley National Laboratory"/>
            <person name="Haridas S."/>
            <person name="Hensen N."/>
            <person name="Bonometti L."/>
            <person name="Westerberg I."/>
            <person name="Brannstrom I.O."/>
            <person name="Guillou S."/>
            <person name="Cros-Aarteil S."/>
            <person name="Calhoun S."/>
            <person name="Kuo A."/>
            <person name="Mondo S."/>
            <person name="Pangilinan J."/>
            <person name="Riley R."/>
            <person name="Labutti K."/>
            <person name="Andreopoulos B."/>
            <person name="Lipzen A."/>
            <person name="Chen C."/>
            <person name="Yanf M."/>
            <person name="Daum C."/>
            <person name="Ng V."/>
            <person name="Clum A."/>
            <person name="Steindorff A."/>
            <person name="Ohm R."/>
            <person name="Martin F."/>
            <person name="Silar P."/>
            <person name="Natvig D."/>
            <person name="Lalanne C."/>
            <person name="Gautier V."/>
            <person name="Ament-Velasquez S.L."/>
            <person name="Kruys A."/>
            <person name="Hutchinson M.I."/>
            <person name="Powell A.J."/>
            <person name="Barry K."/>
            <person name="Miller A.N."/>
            <person name="Grigoriev I.V."/>
            <person name="Debuchy R."/>
            <person name="Gladieux P."/>
            <person name="Thoren M.H."/>
            <person name="Johannesson H."/>
        </authorList>
    </citation>
    <scope>NUCLEOTIDE SEQUENCE</scope>
    <source>
        <strain evidence="4">CBS 955.72</strain>
    </source>
</reference>
<evidence type="ECO:0000256" key="3">
    <source>
        <dbReference type="SAM" id="MobiDB-lite"/>
    </source>
</evidence>
<dbReference type="PANTHER" id="PTHR15954">
    <property type="entry name" value="VACUOLAR PROTEIN SORTING-ASSOCIATED PROTEIN 51 HOMOLOG"/>
    <property type="match status" value="1"/>
</dbReference>
<dbReference type="GO" id="GO:0048193">
    <property type="term" value="P:Golgi vesicle transport"/>
    <property type="evidence" value="ECO:0007669"/>
    <property type="project" value="TreeGrafter"/>
</dbReference>
<dbReference type="GO" id="GO:1990745">
    <property type="term" value="C:EARP complex"/>
    <property type="evidence" value="ECO:0007669"/>
    <property type="project" value="TreeGrafter"/>
</dbReference>
<evidence type="ECO:0000256" key="1">
    <source>
        <dbReference type="ARBA" id="ARBA00006080"/>
    </source>
</evidence>
<feature type="compositionally biased region" description="Low complexity" evidence="3">
    <location>
        <begin position="20"/>
        <end position="59"/>
    </location>
</feature>
<name>A0AAJ0MB35_9PEZI</name>
<feature type="compositionally biased region" description="Basic and acidic residues" evidence="3">
    <location>
        <begin position="292"/>
        <end position="302"/>
    </location>
</feature>
<dbReference type="GO" id="GO:0016020">
    <property type="term" value="C:membrane"/>
    <property type="evidence" value="ECO:0007669"/>
    <property type="project" value="TreeGrafter"/>
</dbReference>
<dbReference type="GO" id="GO:0007030">
    <property type="term" value="P:Golgi organization"/>
    <property type="evidence" value="ECO:0007669"/>
    <property type="project" value="UniProtKB-UniRule"/>
</dbReference>
<proteinExistence type="inferred from homology"/>
<evidence type="ECO:0000256" key="2">
    <source>
        <dbReference type="RuleBase" id="RU368010"/>
    </source>
</evidence>
<comment type="subunit">
    <text evidence="2">Component of the Golgi-associated retrograde protein (GARP) complex.</text>
</comment>
<feature type="region of interest" description="Disordered" evidence="3">
    <location>
        <begin position="282"/>
        <end position="302"/>
    </location>
</feature>
<protein>
    <recommendedName>
        <fullName evidence="2">Vacuolar protein sorting-associated protein 51 homolog</fullName>
    </recommendedName>
</protein>